<evidence type="ECO:0000313" key="3">
    <source>
        <dbReference type="Proteomes" id="UP001157910"/>
    </source>
</evidence>
<sequence length="97" mass="11108">MSYTVFATIPVKPEHLEDAREAVAGIVPRTRAEDGCEHFEPYRAADGSSNLYIFERWADRAAFDFHHAQEYTKDVFAKYEGWLRGAPTLVEVTELKD</sequence>
<dbReference type="Gene3D" id="3.30.70.100">
    <property type="match status" value="1"/>
</dbReference>
<keyword evidence="2" id="KW-0560">Oxidoreductase</keyword>
<dbReference type="EMBL" id="FXUI01000002">
    <property type="protein sequence ID" value="SMP56020.1"/>
    <property type="molecule type" value="Genomic_DNA"/>
</dbReference>
<dbReference type="SUPFAM" id="SSF54909">
    <property type="entry name" value="Dimeric alpha+beta barrel"/>
    <property type="match status" value="1"/>
</dbReference>
<evidence type="ECO:0000313" key="2">
    <source>
        <dbReference type="EMBL" id="SMP56020.1"/>
    </source>
</evidence>
<feature type="domain" description="ABM" evidence="1">
    <location>
        <begin position="3"/>
        <end position="92"/>
    </location>
</feature>
<gene>
    <name evidence="2" type="ORF">SAMN06296065_10273</name>
</gene>
<proteinExistence type="predicted"/>
<keyword evidence="2" id="KW-0503">Monooxygenase</keyword>
<accession>A0ABY1Q2B2</accession>
<organism evidence="2 3">
    <name type="scientific">Novosphingobium panipatense</name>
    <dbReference type="NCBI Taxonomy" id="428991"/>
    <lineage>
        <taxon>Bacteria</taxon>
        <taxon>Pseudomonadati</taxon>
        <taxon>Pseudomonadota</taxon>
        <taxon>Alphaproteobacteria</taxon>
        <taxon>Sphingomonadales</taxon>
        <taxon>Sphingomonadaceae</taxon>
        <taxon>Novosphingobium</taxon>
    </lineage>
</organism>
<name>A0ABY1Q2B2_9SPHN</name>
<dbReference type="InterPro" id="IPR050744">
    <property type="entry name" value="AI-2_Isomerase_LsrG"/>
</dbReference>
<keyword evidence="3" id="KW-1185">Reference proteome</keyword>
<protein>
    <submittedName>
        <fullName evidence="2">Quinol monooxygenase YgiN</fullName>
    </submittedName>
</protein>
<dbReference type="PROSITE" id="PS51725">
    <property type="entry name" value="ABM"/>
    <property type="match status" value="1"/>
</dbReference>
<dbReference type="RefSeq" id="WP_103730435.1">
    <property type="nucleotide sequence ID" value="NZ_FXUI01000002.1"/>
</dbReference>
<dbReference type="GO" id="GO:0004497">
    <property type="term" value="F:monooxygenase activity"/>
    <property type="evidence" value="ECO:0007669"/>
    <property type="project" value="UniProtKB-KW"/>
</dbReference>
<dbReference type="PANTHER" id="PTHR33336">
    <property type="entry name" value="QUINOL MONOOXYGENASE YGIN-RELATED"/>
    <property type="match status" value="1"/>
</dbReference>
<dbReference type="InterPro" id="IPR007138">
    <property type="entry name" value="ABM_dom"/>
</dbReference>
<dbReference type="PANTHER" id="PTHR33336:SF3">
    <property type="entry name" value="ABM DOMAIN-CONTAINING PROTEIN"/>
    <property type="match status" value="1"/>
</dbReference>
<dbReference type="InterPro" id="IPR011008">
    <property type="entry name" value="Dimeric_a/b-barrel"/>
</dbReference>
<evidence type="ECO:0000259" key="1">
    <source>
        <dbReference type="PROSITE" id="PS51725"/>
    </source>
</evidence>
<dbReference type="Pfam" id="PF03992">
    <property type="entry name" value="ABM"/>
    <property type="match status" value="1"/>
</dbReference>
<dbReference type="Proteomes" id="UP001157910">
    <property type="component" value="Unassembled WGS sequence"/>
</dbReference>
<reference evidence="2 3" key="1">
    <citation type="submission" date="2017-05" db="EMBL/GenBank/DDBJ databases">
        <authorList>
            <person name="Varghese N."/>
            <person name="Submissions S."/>
        </authorList>
    </citation>
    <scope>NUCLEOTIDE SEQUENCE [LARGE SCALE GENOMIC DNA]</scope>
    <source>
        <strain evidence="2 3">SM16</strain>
    </source>
</reference>
<comment type="caution">
    <text evidence="2">The sequence shown here is derived from an EMBL/GenBank/DDBJ whole genome shotgun (WGS) entry which is preliminary data.</text>
</comment>